<dbReference type="AlphaFoldDB" id="A0AA45BCN8"/>
<comment type="caution">
    <text evidence="1">The sequence shown here is derived from an EMBL/GenBank/DDBJ whole genome shotgun (WGS) entry which is preliminary data.</text>
</comment>
<evidence type="ECO:0000313" key="2">
    <source>
        <dbReference type="Proteomes" id="UP000237632"/>
    </source>
</evidence>
<gene>
    <name evidence="1" type="ORF">C6T65_24255</name>
</gene>
<evidence type="ECO:0000313" key="1">
    <source>
        <dbReference type="EMBL" id="PRH39776.1"/>
    </source>
</evidence>
<organism evidence="1 2">
    <name type="scientific">Burkholderia vietnamiensis</name>
    <dbReference type="NCBI Taxonomy" id="60552"/>
    <lineage>
        <taxon>Bacteria</taxon>
        <taxon>Pseudomonadati</taxon>
        <taxon>Pseudomonadota</taxon>
        <taxon>Betaproteobacteria</taxon>
        <taxon>Burkholderiales</taxon>
        <taxon>Burkholderiaceae</taxon>
        <taxon>Burkholderia</taxon>
        <taxon>Burkholderia cepacia complex</taxon>
    </lineage>
</organism>
<sequence>MPDRVVLHDDPVSVCRLTGVPSLRIGDKRERRAQFAVHECGCARRRGERPPERAAGKVSDTR</sequence>
<protein>
    <submittedName>
        <fullName evidence="1">Uncharacterized protein</fullName>
    </submittedName>
</protein>
<name>A0AA45BCN8_BURVI</name>
<dbReference type="EMBL" id="PVHK01000181">
    <property type="protein sequence ID" value="PRH39776.1"/>
    <property type="molecule type" value="Genomic_DNA"/>
</dbReference>
<reference evidence="1 2" key="1">
    <citation type="submission" date="2018-03" db="EMBL/GenBank/DDBJ databases">
        <authorList>
            <person name="Nguyen K."/>
            <person name="Fouts D."/>
            <person name="Sutton G."/>
        </authorList>
    </citation>
    <scope>NUCLEOTIDE SEQUENCE [LARGE SCALE GENOMIC DNA]</scope>
    <source>
        <strain evidence="1 2">AU3578</strain>
    </source>
</reference>
<accession>A0AA45BCN8</accession>
<proteinExistence type="predicted"/>
<dbReference type="Proteomes" id="UP000237632">
    <property type="component" value="Unassembled WGS sequence"/>
</dbReference>